<feature type="signal peptide" evidence="7">
    <location>
        <begin position="1"/>
        <end position="22"/>
    </location>
</feature>
<proteinExistence type="predicted"/>
<dbReference type="SUPFAM" id="SSF53474">
    <property type="entry name" value="alpha/beta-Hydrolases"/>
    <property type="match status" value="1"/>
</dbReference>
<evidence type="ECO:0000256" key="1">
    <source>
        <dbReference type="ARBA" id="ARBA00022645"/>
    </source>
</evidence>
<dbReference type="AlphaFoldDB" id="A0A6P2IHE9"/>
<dbReference type="RefSeq" id="WP_174938429.1">
    <property type="nucleotide sequence ID" value="NZ_CABVPY010000006.1"/>
</dbReference>
<evidence type="ECO:0000256" key="2">
    <source>
        <dbReference type="ARBA" id="ARBA00022670"/>
    </source>
</evidence>
<evidence type="ECO:0000313" key="8">
    <source>
        <dbReference type="EMBL" id="VWB30466.1"/>
    </source>
</evidence>
<dbReference type="InterPro" id="IPR001563">
    <property type="entry name" value="Peptidase_S10"/>
</dbReference>
<accession>A0A6P2IHE9</accession>
<dbReference type="GO" id="GO:0004185">
    <property type="term" value="F:serine-type carboxypeptidase activity"/>
    <property type="evidence" value="ECO:0007669"/>
    <property type="project" value="InterPro"/>
</dbReference>
<dbReference type="Proteomes" id="UP000494170">
    <property type="component" value="Unassembled WGS sequence"/>
</dbReference>
<evidence type="ECO:0000256" key="6">
    <source>
        <dbReference type="SAM" id="MobiDB-lite"/>
    </source>
</evidence>
<keyword evidence="1" id="KW-0121">Carboxypeptidase</keyword>
<feature type="chain" id="PRO_5026881760" evidence="7">
    <location>
        <begin position="23"/>
        <end position="594"/>
    </location>
</feature>
<dbReference type="InterPro" id="IPR029058">
    <property type="entry name" value="AB_hydrolase_fold"/>
</dbReference>
<dbReference type="Gene3D" id="3.40.50.1820">
    <property type="entry name" value="alpha/beta hydrolase"/>
    <property type="match status" value="1"/>
</dbReference>
<name>A0A6P2IHE9_BURL3</name>
<keyword evidence="2" id="KW-0645">Protease</keyword>
<dbReference type="PANTHER" id="PTHR11802:SF3">
    <property type="entry name" value="RETINOID-INDUCIBLE SERINE CARBOXYPEPTIDASE"/>
    <property type="match status" value="1"/>
</dbReference>
<dbReference type="PANTHER" id="PTHR11802">
    <property type="entry name" value="SERINE PROTEASE FAMILY S10 SERINE CARBOXYPEPTIDASE"/>
    <property type="match status" value="1"/>
</dbReference>
<organism evidence="8 9">
    <name type="scientific">Burkholderia lata (strain ATCC 17760 / DSM 23089 / LMG 22485 / NCIMB 9086 / R18194 / 383)</name>
    <dbReference type="NCBI Taxonomy" id="482957"/>
    <lineage>
        <taxon>Bacteria</taxon>
        <taxon>Pseudomonadati</taxon>
        <taxon>Pseudomonadota</taxon>
        <taxon>Betaproteobacteria</taxon>
        <taxon>Burkholderiales</taxon>
        <taxon>Burkholderiaceae</taxon>
        <taxon>Burkholderia</taxon>
        <taxon>Burkholderia cepacia complex</taxon>
    </lineage>
</organism>
<keyword evidence="3 7" id="KW-0732">Signal</keyword>
<dbReference type="Pfam" id="PF00450">
    <property type="entry name" value="Peptidase_S10"/>
    <property type="match status" value="1"/>
</dbReference>
<evidence type="ECO:0000313" key="9">
    <source>
        <dbReference type="Proteomes" id="UP000494170"/>
    </source>
</evidence>
<dbReference type="EMBL" id="CABVPY010000006">
    <property type="protein sequence ID" value="VWB30466.1"/>
    <property type="molecule type" value="Genomic_DNA"/>
</dbReference>
<gene>
    <name evidence="8" type="ORF">BLA6863_01299</name>
</gene>
<dbReference type="PROSITE" id="PS00131">
    <property type="entry name" value="CARBOXYPEPT_SER_SER"/>
    <property type="match status" value="1"/>
</dbReference>
<sequence>MKAGLKFAVVSLSAAAILSACGGDDDSAAGPQAAETRAAALRQADRPFVDPNTYSPDPDASLPANASFDQAAVTHHTMQLNGKTVHYTATAGHLTAIAPRTGPTQPADKEVSFFYVAYTLDGAPTRKRPVTFFWNGGPGSSTIWLHLGSWGPKTLDIDEASLTPDKLQTQPARFPLVDNDVTMLNDSDIVFVDAPGTGYSEAVAPHRNQDFWGIDKDADTFRDFITRYIKVNAREASPKYLYGESYGGIRTPIVASLLEQQGSLGKDAPVLNGVMLNSPILSYKTNCYMKWNFSGADYDYEKSNGNITKTTPEVSCGGFIPSYAAVSYSLKNPGATQQTVADLVAQAEVTTSQQWSPDLQRYFTQTANIYPDPTYDASLFTQSDQALFSTMATLTAQAPIQWETAFNMNVPDYSSAALSLPDNQWDKWGYWSRMDRYNGLVTIPAGTNYVGADGAPLGPDNQDAEDYNDPAFANEIKTYLPDFLKYSSQSTYAIDPPAIIDAWKWQHSSDASTHPTSLPDLSEAMSLDPKLKVVVFHGYHDLACPYYQGVLDLAGAGLASSVPIKAFSGGHMIYLTKSSRAPMKQAIDDFFHQS</sequence>
<evidence type="ECO:0000256" key="4">
    <source>
        <dbReference type="ARBA" id="ARBA00022801"/>
    </source>
</evidence>
<evidence type="ECO:0000256" key="7">
    <source>
        <dbReference type="SAM" id="SignalP"/>
    </source>
</evidence>
<keyword evidence="4" id="KW-0378">Hydrolase</keyword>
<dbReference type="InterPro" id="IPR018202">
    <property type="entry name" value="Ser_caboxypep_ser_AS"/>
</dbReference>
<reference evidence="8 9" key="1">
    <citation type="submission" date="2019-09" db="EMBL/GenBank/DDBJ databases">
        <authorList>
            <person name="Depoorter E."/>
        </authorList>
    </citation>
    <scope>NUCLEOTIDE SEQUENCE [LARGE SCALE GENOMIC DNA]</scope>
    <source>
        <strain evidence="8">LMG 6863</strain>
    </source>
</reference>
<keyword evidence="5" id="KW-0325">Glycoprotein</keyword>
<evidence type="ECO:0000256" key="5">
    <source>
        <dbReference type="ARBA" id="ARBA00023180"/>
    </source>
</evidence>
<evidence type="ECO:0000256" key="3">
    <source>
        <dbReference type="ARBA" id="ARBA00022729"/>
    </source>
</evidence>
<dbReference type="PROSITE" id="PS51257">
    <property type="entry name" value="PROKAR_LIPOPROTEIN"/>
    <property type="match status" value="1"/>
</dbReference>
<feature type="region of interest" description="Disordered" evidence="6">
    <location>
        <begin position="25"/>
        <end position="62"/>
    </location>
</feature>
<feature type="compositionally biased region" description="Low complexity" evidence="6">
    <location>
        <begin position="32"/>
        <end position="42"/>
    </location>
</feature>
<protein>
    <submittedName>
        <fullName evidence="8">Peptidase S10</fullName>
    </submittedName>
</protein>
<dbReference type="GO" id="GO:0006508">
    <property type="term" value="P:proteolysis"/>
    <property type="evidence" value="ECO:0007669"/>
    <property type="project" value="UniProtKB-KW"/>
</dbReference>